<protein>
    <submittedName>
        <fullName evidence="1">Uncharacterized protein</fullName>
    </submittedName>
</protein>
<reference evidence="1" key="1">
    <citation type="submission" date="2018-02" db="EMBL/GenBank/DDBJ databases">
        <title>Rhizophora mucronata_Transcriptome.</title>
        <authorList>
            <person name="Meera S.P."/>
            <person name="Sreeshan A."/>
            <person name="Augustine A."/>
        </authorList>
    </citation>
    <scope>NUCLEOTIDE SEQUENCE</scope>
    <source>
        <tissue evidence="1">Leaf</tissue>
    </source>
</reference>
<dbReference type="AlphaFoldDB" id="A0A2P2QW66"/>
<accession>A0A2P2QW66</accession>
<organism evidence="1">
    <name type="scientific">Rhizophora mucronata</name>
    <name type="common">Asiatic mangrove</name>
    <dbReference type="NCBI Taxonomy" id="61149"/>
    <lineage>
        <taxon>Eukaryota</taxon>
        <taxon>Viridiplantae</taxon>
        <taxon>Streptophyta</taxon>
        <taxon>Embryophyta</taxon>
        <taxon>Tracheophyta</taxon>
        <taxon>Spermatophyta</taxon>
        <taxon>Magnoliopsida</taxon>
        <taxon>eudicotyledons</taxon>
        <taxon>Gunneridae</taxon>
        <taxon>Pentapetalae</taxon>
        <taxon>rosids</taxon>
        <taxon>fabids</taxon>
        <taxon>Malpighiales</taxon>
        <taxon>Rhizophoraceae</taxon>
        <taxon>Rhizophora</taxon>
    </lineage>
</organism>
<evidence type="ECO:0000313" key="1">
    <source>
        <dbReference type="EMBL" id="MBX71197.1"/>
    </source>
</evidence>
<sequence>MANTVTMKYKTAKFKTTSFKFSLKRKSKLKER</sequence>
<proteinExistence type="predicted"/>
<name>A0A2P2QW66_RHIMU</name>
<dbReference type="EMBL" id="GGEC01090713">
    <property type="protein sequence ID" value="MBX71197.1"/>
    <property type="molecule type" value="Transcribed_RNA"/>
</dbReference>